<keyword evidence="2" id="KW-0645">Protease</keyword>
<dbReference type="EMBL" id="GL629765">
    <property type="protein sequence ID" value="EFX03845.1"/>
    <property type="molecule type" value="Genomic_DNA"/>
</dbReference>
<dbReference type="OrthoDB" id="407146at2759"/>
<name>F0XDC2_GROCL</name>
<keyword evidence="3" id="KW-0378">Hydrolase</keyword>
<comment type="similarity">
    <text evidence="1">Belongs to the peptidase C15 family.</text>
</comment>
<dbReference type="InterPro" id="IPR036440">
    <property type="entry name" value="Peptidase_C15-like_sf"/>
</dbReference>
<dbReference type="InParanoid" id="F0XDC2"/>
<proteinExistence type="inferred from homology"/>
<dbReference type="PANTHER" id="PTHR23402">
    <property type="entry name" value="PROTEASE FAMILY C15 PYROGLUTAMYL-PEPTIDASE I-RELATED"/>
    <property type="match status" value="1"/>
</dbReference>
<gene>
    <name evidence="5" type="ORF">CMQ_773</name>
</gene>
<dbReference type="GeneID" id="25981306"/>
<dbReference type="InterPro" id="IPR016125">
    <property type="entry name" value="Peptidase_C15-like"/>
</dbReference>
<dbReference type="RefSeq" id="XP_014173327.1">
    <property type="nucleotide sequence ID" value="XM_014317852.1"/>
</dbReference>
<dbReference type="eggNOG" id="KOG4755">
    <property type="taxonomic scope" value="Eukaryota"/>
</dbReference>
<dbReference type="PANTHER" id="PTHR23402:SF1">
    <property type="entry name" value="PYROGLUTAMYL-PEPTIDASE I"/>
    <property type="match status" value="1"/>
</dbReference>
<evidence type="ECO:0000256" key="1">
    <source>
        <dbReference type="ARBA" id="ARBA00006641"/>
    </source>
</evidence>
<organism evidence="6">
    <name type="scientific">Grosmannia clavigera (strain kw1407 / UAMH 11150)</name>
    <name type="common">Blue stain fungus</name>
    <name type="synonym">Graphiocladiella clavigera</name>
    <dbReference type="NCBI Taxonomy" id="655863"/>
    <lineage>
        <taxon>Eukaryota</taxon>
        <taxon>Fungi</taxon>
        <taxon>Dikarya</taxon>
        <taxon>Ascomycota</taxon>
        <taxon>Pezizomycotina</taxon>
        <taxon>Sordariomycetes</taxon>
        <taxon>Sordariomycetidae</taxon>
        <taxon>Ophiostomatales</taxon>
        <taxon>Ophiostomataceae</taxon>
        <taxon>Leptographium</taxon>
    </lineage>
</organism>
<dbReference type="HOGENOM" id="CLU_043960_0_0_1"/>
<dbReference type="Gene3D" id="3.40.630.20">
    <property type="entry name" value="Peptidase C15, pyroglutamyl peptidase I-like"/>
    <property type="match status" value="1"/>
</dbReference>
<protein>
    <submittedName>
        <fullName evidence="5">Pyroglutamyl peptidase type</fullName>
    </submittedName>
</protein>
<dbReference type="GO" id="GO:0006508">
    <property type="term" value="P:proteolysis"/>
    <property type="evidence" value="ECO:0007669"/>
    <property type="project" value="UniProtKB-KW"/>
</dbReference>
<dbReference type="SUPFAM" id="SSF53182">
    <property type="entry name" value="Pyrrolidone carboxyl peptidase (pyroglutamate aminopeptidase)"/>
    <property type="match status" value="1"/>
</dbReference>
<keyword evidence="6" id="KW-1185">Reference proteome</keyword>
<keyword evidence="4" id="KW-0788">Thiol protease</keyword>
<evidence type="ECO:0000313" key="5">
    <source>
        <dbReference type="EMBL" id="EFX03845.1"/>
    </source>
</evidence>
<accession>F0XDC2</accession>
<evidence type="ECO:0000313" key="6">
    <source>
        <dbReference type="Proteomes" id="UP000007796"/>
    </source>
</evidence>
<sequence length="305" mass="33710">MGSIEEERDEYTVLVTGFAPFRDEYPANPSWEIASRLPAYLPAAALPSSTADQEGFPPVRIVVYPEPIRVAFRTVRDLVPKLWDGRTVKLSGGGAFTPPRRIDLMLHIGMAGPRLHYSIERIGRRDGYRIADVDDCLPTVDSTNRQWAWYGVPPSLESHLDLDDVLPRWRAAVAAVSPESPPDLRVSIDAGRYLCDFTYFSSLAHLYRRGRGDPVITNDQVTLPDPDSRLRVAFLHVPASAAPERIATGRAVVVELLRALVASDLAARAMTQPVVVTAKRGKQRIVQADDDAPAAGVPTDKWYCD</sequence>
<evidence type="ECO:0000256" key="4">
    <source>
        <dbReference type="ARBA" id="ARBA00022807"/>
    </source>
</evidence>
<evidence type="ECO:0000256" key="2">
    <source>
        <dbReference type="ARBA" id="ARBA00022670"/>
    </source>
</evidence>
<dbReference type="Proteomes" id="UP000007796">
    <property type="component" value="Unassembled WGS sequence"/>
</dbReference>
<dbReference type="STRING" id="655863.F0XDC2"/>
<evidence type="ECO:0000256" key="3">
    <source>
        <dbReference type="ARBA" id="ARBA00022801"/>
    </source>
</evidence>
<dbReference type="AlphaFoldDB" id="F0XDC2"/>
<reference evidence="5 6" key="1">
    <citation type="journal article" date="2011" name="Proc. Natl. Acad. Sci. U.S.A.">
        <title>Genome and transcriptome analyses of the mountain pine beetle-fungal symbiont Grosmannia clavigera, a lodgepole pine pathogen.</title>
        <authorList>
            <person name="DiGuistini S."/>
            <person name="Wang Y."/>
            <person name="Liao N.Y."/>
            <person name="Taylor G."/>
            <person name="Tanguay P."/>
            <person name="Feau N."/>
            <person name="Henrissat B."/>
            <person name="Chan S.K."/>
            <person name="Hesse-Orce U."/>
            <person name="Alamouti S.M."/>
            <person name="Tsui C.K.M."/>
            <person name="Docking R.T."/>
            <person name="Levasseur A."/>
            <person name="Haridas S."/>
            <person name="Robertson G."/>
            <person name="Birol I."/>
            <person name="Holt R.A."/>
            <person name="Marra M.A."/>
            <person name="Hamelin R.C."/>
            <person name="Hirst M."/>
            <person name="Jones S.J.M."/>
            <person name="Bohlmann J."/>
            <person name="Breuil C."/>
        </authorList>
    </citation>
    <scope>NUCLEOTIDE SEQUENCE [LARGE SCALE GENOMIC DNA]</scope>
    <source>
        <strain evidence="6">kw1407 / UAMH 11150</strain>
    </source>
</reference>
<dbReference type="GO" id="GO:0008234">
    <property type="term" value="F:cysteine-type peptidase activity"/>
    <property type="evidence" value="ECO:0007669"/>
    <property type="project" value="UniProtKB-KW"/>
</dbReference>